<organism evidence="1 2">
    <name type="scientific">Botryosphaeria dothidea</name>
    <dbReference type="NCBI Taxonomy" id="55169"/>
    <lineage>
        <taxon>Eukaryota</taxon>
        <taxon>Fungi</taxon>
        <taxon>Dikarya</taxon>
        <taxon>Ascomycota</taxon>
        <taxon>Pezizomycotina</taxon>
        <taxon>Dothideomycetes</taxon>
        <taxon>Dothideomycetes incertae sedis</taxon>
        <taxon>Botryosphaeriales</taxon>
        <taxon>Botryosphaeriaceae</taxon>
        <taxon>Botryosphaeria</taxon>
    </lineage>
</organism>
<name>A0A8H4N6G8_9PEZI</name>
<evidence type="ECO:0000313" key="1">
    <source>
        <dbReference type="EMBL" id="KAF4312999.1"/>
    </source>
</evidence>
<evidence type="ECO:0000313" key="2">
    <source>
        <dbReference type="Proteomes" id="UP000572817"/>
    </source>
</evidence>
<keyword evidence="2" id="KW-1185">Reference proteome</keyword>
<dbReference type="Proteomes" id="UP000572817">
    <property type="component" value="Unassembled WGS sequence"/>
</dbReference>
<dbReference type="AlphaFoldDB" id="A0A8H4N6G8"/>
<dbReference type="EMBL" id="WWBZ02000001">
    <property type="protein sequence ID" value="KAF4312999.1"/>
    <property type="molecule type" value="Genomic_DNA"/>
</dbReference>
<reference evidence="1" key="1">
    <citation type="submission" date="2020-04" db="EMBL/GenBank/DDBJ databases">
        <title>Genome Assembly and Annotation of Botryosphaeria dothidea sdau 11-99, a Latent Pathogen of Apple Fruit Ring Rot in China.</title>
        <authorList>
            <person name="Yu C."/>
            <person name="Diao Y."/>
            <person name="Lu Q."/>
            <person name="Zhao J."/>
            <person name="Cui S."/>
            <person name="Peng C."/>
            <person name="He B."/>
            <person name="Liu H."/>
        </authorList>
    </citation>
    <scope>NUCLEOTIDE SEQUENCE [LARGE SCALE GENOMIC DNA]</scope>
    <source>
        <strain evidence="1">Sdau11-99</strain>
    </source>
</reference>
<sequence>MPRTPHLDTMFENLFGGGTDDHNHSIAPLSVDQQKFFGRLSQAEGLCSLSTKRQSLARDDGNGIEVSKWANGKCYKIPPPAASHRAFHEYKNMLVTNRVVYGLKVWATNGLVFYSKRHKWNIPGEIDKKERFEGEFSHFPKNFQEKLLLEGNDDEVLDSFGFWTLDYGVEQDPLGRDWDLYWFLVHRGEDWLCDEERVQ</sequence>
<comment type="caution">
    <text evidence="1">The sequence shown here is derived from an EMBL/GenBank/DDBJ whole genome shotgun (WGS) entry which is preliminary data.</text>
</comment>
<proteinExistence type="predicted"/>
<accession>A0A8H4N6G8</accession>
<protein>
    <submittedName>
        <fullName evidence="1">Uncharacterized protein</fullName>
    </submittedName>
</protein>
<gene>
    <name evidence="1" type="ORF">GTA08_BOTSDO01538</name>
</gene>